<dbReference type="Gene3D" id="3.40.50.150">
    <property type="entry name" value="Vaccinia Virus protein VP39"/>
    <property type="match status" value="1"/>
</dbReference>
<evidence type="ECO:0000259" key="1">
    <source>
        <dbReference type="Pfam" id="PF05050"/>
    </source>
</evidence>
<comment type="caution">
    <text evidence="2">The sequence shown here is derived from an EMBL/GenBank/DDBJ whole genome shotgun (WGS) entry which is preliminary data.</text>
</comment>
<gene>
    <name evidence="2" type="ORF">EDC29_1046</name>
</gene>
<dbReference type="SUPFAM" id="SSF53335">
    <property type="entry name" value="S-adenosyl-L-methionine-dependent methyltransferases"/>
    <property type="match status" value="1"/>
</dbReference>
<dbReference type="RefSeq" id="WP_132229221.1">
    <property type="nucleotide sequence ID" value="NZ_NRRH01000019.1"/>
</dbReference>
<keyword evidence="2" id="KW-0808">Transferase</keyword>
<proteinExistence type="predicted"/>
<dbReference type="Pfam" id="PF05050">
    <property type="entry name" value="Methyltransf_21"/>
    <property type="match status" value="1"/>
</dbReference>
<accession>A0A4R4AB76</accession>
<dbReference type="GO" id="GO:0032259">
    <property type="term" value="P:methylation"/>
    <property type="evidence" value="ECO:0007669"/>
    <property type="project" value="UniProtKB-KW"/>
</dbReference>
<reference evidence="2 3" key="1">
    <citation type="submission" date="2019-03" db="EMBL/GenBank/DDBJ databases">
        <title>Genomic Encyclopedia of Type Strains, Phase IV (KMG-IV): sequencing the most valuable type-strain genomes for metagenomic binning, comparative biology and taxonomic classification.</title>
        <authorList>
            <person name="Goeker M."/>
        </authorList>
    </citation>
    <scope>NUCLEOTIDE SEQUENCE [LARGE SCALE GENOMIC DNA]</scope>
    <source>
        <strain evidence="2 3">DSM 203</strain>
    </source>
</reference>
<evidence type="ECO:0000313" key="2">
    <source>
        <dbReference type="EMBL" id="TCW36223.1"/>
    </source>
</evidence>
<feature type="domain" description="Methyltransferase FkbM" evidence="1">
    <location>
        <begin position="209"/>
        <end position="335"/>
    </location>
</feature>
<protein>
    <submittedName>
        <fullName evidence="2">FkbM family methyltransferase</fullName>
    </submittedName>
</protein>
<keyword evidence="2" id="KW-0489">Methyltransferase</keyword>
<name>A0A4R4AB76_MARGR</name>
<evidence type="ECO:0000313" key="3">
    <source>
        <dbReference type="Proteomes" id="UP000295247"/>
    </source>
</evidence>
<dbReference type="InterPro" id="IPR029063">
    <property type="entry name" value="SAM-dependent_MTases_sf"/>
</dbReference>
<organism evidence="2 3">
    <name type="scientific">Marichromatium gracile</name>
    <name type="common">Chromatium gracile</name>
    <dbReference type="NCBI Taxonomy" id="1048"/>
    <lineage>
        <taxon>Bacteria</taxon>
        <taxon>Pseudomonadati</taxon>
        <taxon>Pseudomonadota</taxon>
        <taxon>Gammaproteobacteria</taxon>
        <taxon>Chromatiales</taxon>
        <taxon>Chromatiaceae</taxon>
        <taxon>Marichromatium</taxon>
    </lineage>
</organism>
<dbReference type="Proteomes" id="UP000295247">
    <property type="component" value="Unassembled WGS sequence"/>
</dbReference>
<sequence>MRVPDRARAEALLDELCARPPVGEPRTVDRPLLLYGAGNLGRMARAYFATLGIPLLGVVDVAAARHRADPVWRGVALFAPDEVSPEQRATSLLAVCIATHPYAPLAERLCAEGWADCVPFYDITEAYRDRHPLGNGWFATDLTERDRVGMRRVLTRWADDRSRAHHLQFIAWHRRREEWVFDDAPVTVDDRYFIPEVCERLGPGERLVDLGAHHGEVCERLLALLGGKVERIDAVEPDPDHLVRLDVWRAALPTALRARVRLIDAVLGAHPGPTRFRAGLGYASQRAPGGAAREQTTLDRLGLAPSLLKLHLEGAELEVLEGGLETLRRHRPIIAATCYHNALGLWRMTDWLATRLDDYRLLFRLHAWCGTGAVIYALPRERDVAKQDRSTP</sequence>
<dbReference type="InterPro" id="IPR006342">
    <property type="entry name" value="FkbM_mtfrase"/>
</dbReference>
<dbReference type="EMBL" id="SMDC01000004">
    <property type="protein sequence ID" value="TCW36223.1"/>
    <property type="molecule type" value="Genomic_DNA"/>
</dbReference>
<dbReference type="GO" id="GO:0008168">
    <property type="term" value="F:methyltransferase activity"/>
    <property type="evidence" value="ECO:0007669"/>
    <property type="project" value="UniProtKB-KW"/>
</dbReference>
<dbReference type="AlphaFoldDB" id="A0A4R4AB76"/>